<dbReference type="PROSITE" id="PS00922">
    <property type="entry name" value="TRANSGLYCOSYLASE"/>
    <property type="match status" value="1"/>
</dbReference>
<dbReference type="Gene3D" id="1.10.530.10">
    <property type="match status" value="1"/>
</dbReference>
<dbReference type="PANTHER" id="PTHR37423:SF5">
    <property type="entry name" value="SOLUBLE LYTIC MUREIN TRANSGLYCOSYLASE"/>
    <property type="match status" value="1"/>
</dbReference>
<dbReference type="GO" id="GO:0000270">
    <property type="term" value="P:peptidoglycan metabolic process"/>
    <property type="evidence" value="ECO:0007669"/>
    <property type="project" value="InterPro"/>
</dbReference>
<sequence length="203" mass="23607">MNGRGRRRLAPAAAALLALAALFAVLFLRSDWLSRWLYPIEYRDEIARSARQHRIDPYLVAAVIRVESRFRPDLRSPKGAVGLMQVMPETAAWVIRNHRLPDELLDRLDWPDVNIELGVRYLALLIDRFGGNHTAALAAYNAGPGQVDGWLRRSEWDGRLETADRIPFGETRHYVRRVYFYWEKYHSVYGNELYERPYEEPAP</sequence>
<dbReference type="InterPro" id="IPR023346">
    <property type="entry name" value="Lysozyme-like_dom_sf"/>
</dbReference>
<accession>A0A2A6DX67</accession>
<protein>
    <recommendedName>
        <fullName evidence="2">Transglycosylase SLT domain-containing protein</fullName>
    </recommendedName>
</protein>
<proteinExistence type="inferred from homology"/>
<organism evidence="3 4">
    <name type="scientific">Candidatus Reconcilbacillus cellulovorans</name>
    <dbReference type="NCBI Taxonomy" id="1906605"/>
    <lineage>
        <taxon>Bacteria</taxon>
        <taxon>Bacillati</taxon>
        <taxon>Bacillota</taxon>
        <taxon>Bacilli</taxon>
        <taxon>Bacillales</taxon>
        <taxon>Paenibacillaceae</taxon>
        <taxon>Candidatus Reconcilbacillus</taxon>
    </lineage>
</organism>
<evidence type="ECO:0000313" key="4">
    <source>
        <dbReference type="Proteomes" id="UP000243688"/>
    </source>
</evidence>
<comment type="caution">
    <text evidence="3">The sequence shown here is derived from an EMBL/GenBank/DDBJ whole genome shotgun (WGS) entry which is preliminary data.</text>
</comment>
<gene>
    <name evidence="3" type="ORF">BLM47_13415</name>
</gene>
<dbReference type="Proteomes" id="UP000243688">
    <property type="component" value="Unassembled WGS sequence"/>
</dbReference>
<evidence type="ECO:0000256" key="1">
    <source>
        <dbReference type="ARBA" id="ARBA00007734"/>
    </source>
</evidence>
<evidence type="ECO:0000313" key="3">
    <source>
        <dbReference type="EMBL" id="PDO09282.1"/>
    </source>
</evidence>
<dbReference type="InterPro" id="IPR000189">
    <property type="entry name" value="Transglyc_AS"/>
</dbReference>
<dbReference type="AlphaFoldDB" id="A0A2A6DX67"/>
<reference evidence="3 4" key="1">
    <citation type="submission" date="2016-12" db="EMBL/GenBank/DDBJ databases">
        <title>Candidatus Reconcilibacillus cellulovorans genome.</title>
        <authorList>
            <person name="Kolinko S."/>
            <person name="Wu Y.-W."/>
            <person name="Tachea F."/>
            <person name="Denzel E."/>
            <person name="Hiras J."/>
            <person name="Baecker N."/>
            <person name="Chan L.J."/>
            <person name="Eichorst S.A."/>
            <person name="Frey D."/>
            <person name="Adams P.D."/>
            <person name="Pray T."/>
            <person name="Tanjore D."/>
            <person name="Petzold C.J."/>
            <person name="Gladden J.M."/>
            <person name="Simmons B.A."/>
            <person name="Singer S.W."/>
        </authorList>
    </citation>
    <scope>NUCLEOTIDE SEQUENCE [LARGE SCALE GENOMIC DNA]</scope>
    <source>
        <strain evidence="3">JTherm</strain>
    </source>
</reference>
<dbReference type="GO" id="GO:0016020">
    <property type="term" value="C:membrane"/>
    <property type="evidence" value="ECO:0007669"/>
    <property type="project" value="InterPro"/>
</dbReference>
<dbReference type="GO" id="GO:0008933">
    <property type="term" value="F:peptidoglycan lytic transglycosylase activity"/>
    <property type="evidence" value="ECO:0007669"/>
    <property type="project" value="InterPro"/>
</dbReference>
<evidence type="ECO:0000259" key="2">
    <source>
        <dbReference type="Pfam" id="PF01464"/>
    </source>
</evidence>
<feature type="domain" description="Transglycosylase SLT" evidence="2">
    <location>
        <begin position="47"/>
        <end position="157"/>
    </location>
</feature>
<dbReference type="CDD" id="cd16896">
    <property type="entry name" value="LT_Slt70-like"/>
    <property type="match status" value="1"/>
</dbReference>
<dbReference type="SUPFAM" id="SSF53955">
    <property type="entry name" value="Lysozyme-like"/>
    <property type="match status" value="1"/>
</dbReference>
<dbReference type="PANTHER" id="PTHR37423">
    <property type="entry name" value="SOLUBLE LYTIC MUREIN TRANSGLYCOSYLASE-RELATED"/>
    <property type="match status" value="1"/>
</dbReference>
<dbReference type="EMBL" id="MOXJ01000049">
    <property type="protein sequence ID" value="PDO09282.1"/>
    <property type="molecule type" value="Genomic_DNA"/>
</dbReference>
<dbReference type="Pfam" id="PF01464">
    <property type="entry name" value="SLT"/>
    <property type="match status" value="1"/>
</dbReference>
<name>A0A2A6DX67_9BACL</name>
<comment type="similarity">
    <text evidence="1">Belongs to the transglycosylase Slt family.</text>
</comment>
<dbReference type="InterPro" id="IPR008258">
    <property type="entry name" value="Transglycosylase_SLT_dom_1"/>
</dbReference>